<dbReference type="Proteomes" id="UP000653358">
    <property type="component" value="Unassembled WGS sequence"/>
</dbReference>
<accession>A0ABR6WKY1</accession>
<keyword evidence="1" id="KW-0472">Membrane</keyword>
<comment type="caution">
    <text evidence="2">The sequence shown here is derived from an EMBL/GenBank/DDBJ whole genome shotgun (WGS) entry which is preliminary data.</text>
</comment>
<organism evidence="2 3">
    <name type="scientific">Acetobacterium tundrae</name>
    <dbReference type="NCBI Taxonomy" id="132932"/>
    <lineage>
        <taxon>Bacteria</taxon>
        <taxon>Bacillati</taxon>
        <taxon>Bacillota</taxon>
        <taxon>Clostridia</taxon>
        <taxon>Eubacteriales</taxon>
        <taxon>Eubacteriaceae</taxon>
        <taxon>Acetobacterium</taxon>
    </lineage>
</organism>
<dbReference type="EMBL" id="WJBB01000006">
    <property type="protein sequence ID" value="MBC3796782.1"/>
    <property type="molecule type" value="Genomic_DNA"/>
</dbReference>
<dbReference type="InterPro" id="IPR012902">
    <property type="entry name" value="N_methyl_site"/>
</dbReference>
<reference evidence="2 3" key="1">
    <citation type="journal article" date="2020" name="mSystems">
        <title>Defining Genomic and Predicted Metabolic Features of the Acetobacterium Genus.</title>
        <authorList>
            <person name="Ross D.E."/>
            <person name="Marshall C.W."/>
            <person name="Gulliver D."/>
            <person name="May H.D."/>
            <person name="Norman R.S."/>
        </authorList>
    </citation>
    <scope>NUCLEOTIDE SEQUENCE [LARGE SCALE GENOMIC DNA]</scope>
    <source>
        <strain evidence="2 3">DSM 9173</strain>
    </source>
</reference>
<keyword evidence="3" id="KW-1185">Reference proteome</keyword>
<proteinExistence type="predicted"/>
<feature type="transmembrane region" description="Helical" evidence="1">
    <location>
        <begin position="16"/>
        <end position="38"/>
    </location>
</feature>
<dbReference type="PROSITE" id="PS00409">
    <property type="entry name" value="PROKAR_NTER_METHYL"/>
    <property type="match status" value="1"/>
</dbReference>
<evidence type="ECO:0000313" key="3">
    <source>
        <dbReference type="Proteomes" id="UP000653358"/>
    </source>
</evidence>
<dbReference type="RefSeq" id="WP_148603486.1">
    <property type="nucleotide sequence ID" value="NZ_RXYB01000008.1"/>
</dbReference>
<gene>
    <name evidence="2" type="ORF">GH807_06925</name>
</gene>
<protein>
    <submittedName>
        <fullName evidence="2">Prepilin-type N-terminal cleavage/methylation domain-containing protein</fullName>
    </submittedName>
</protein>
<name>A0ABR6WKY1_9FIRM</name>
<sequence>MEFINRMRKDKKGFTLIEIIVVLVILAILAAFMIPSMLGFVGDAKKKAAVAEQREVYVAAQAIATEQFGKNGNTTGATNLGMSTITSPATDSVATNLGSAACKSSATGAALEMYNYLNKDITPGTGLTSSDGSLWTVSVDANGKVTKVTYKKGGLQLDDLSPSSAVN</sequence>
<dbReference type="Gene3D" id="3.30.700.10">
    <property type="entry name" value="Glycoprotein, Type 4 Pilin"/>
    <property type="match status" value="1"/>
</dbReference>
<dbReference type="Pfam" id="PF07963">
    <property type="entry name" value="N_methyl"/>
    <property type="match status" value="1"/>
</dbReference>
<dbReference type="SUPFAM" id="SSF54523">
    <property type="entry name" value="Pili subunits"/>
    <property type="match status" value="1"/>
</dbReference>
<dbReference type="InterPro" id="IPR045584">
    <property type="entry name" value="Pilin-like"/>
</dbReference>
<keyword evidence="1" id="KW-1133">Transmembrane helix</keyword>
<keyword evidence="1" id="KW-0812">Transmembrane</keyword>
<dbReference type="NCBIfam" id="TIGR02532">
    <property type="entry name" value="IV_pilin_GFxxxE"/>
    <property type="match status" value="1"/>
</dbReference>
<evidence type="ECO:0000313" key="2">
    <source>
        <dbReference type="EMBL" id="MBC3796782.1"/>
    </source>
</evidence>
<evidence type="ECO:0000256" key="1">
    <source>
        <dbReference type="SAM" id="Phobius"/>
    </source>
</evidence>